<dbReference type="GO" id="GO:0007064">
    <property type="term" value="P:mitotic sister chromatid cohesion"/>
    <property type="evidence" value="ECO:0007669"/>
    <property type="project" value="EnsemblFungi"/>
</dbReference>
<dbReference type="InterPro" id="IPR036322">
    <property type="entry name" value="WD40_repeat_dom_sf"/>
</dbReference>
<sequence>MTPKIVVKDIFDYGGKTLISLVSDNDTVIVANKKGMVKVLKADKPEQEPEVIEIAQGLTSVHGDTNGTLILTNIEGNAFRYTIQTGKEQLLTRSSLPLHDSAIVHSGRITVIGGDDLELSLINLENAGDSFQKETFKVDEQVSQLSCNSKTNILAVSFVNGKVQFFSLNTAIPNKVHELSDYIPAVTYDLTFKDPLLENILGNDKDEDTDGSDDEDEKISDSEFCDDNRICTRTAWSPSGLLFALPCKDKTIKMFSIKNYELVKTLTTPDNVSVYFIDLQFDCQYGNYIAAADLNNKIFVWKCDTGELIYSNAFKKQLTNISWRLQEDGTKLQLIAGTWSGSIITIKDLAKTSEEAQTEGAKNSNLFVNSDISESENETEENQKDGANIDDLDDKENLFTQEVDEEENTKRKVPYDDEEDFIEDDDGAGYVIPNKRHHFSSTHGGNATPVAYSSGRPKPFQYTTISPGSTPFGSLDRRYLTMNTVGYVVTVRNNEQNSITISFFDLSRFTETHFEDLFGYDICSLNENATLFAQSKSGQIHYRPHSAMHSNWTKVLPLQRDEKITSVAATNKRVYIGTSFGYLRTFNIFGVPLAVEKVTPIVSLVANEFRIFIVHYSPFNGVSYSLYEQGPQSSKYFQRESPLPIFVPQSGLGSSGRSNDLFTSFNPLGIKSMFFNIYGDPCIFGSDNLLMVLSKWRSTMEARWVPLLDANIEIWKMSGGKETSDVSVWPLGLTYDVLNCILVKGKNFWPGFPLPLPSELGVRVPILVKSKVLQETKNKKKLQSEAEVAMSDDETKETNEELEIPVNMAAEEEYIRSKVLSSLLSDTLENDGELYGNENEVLTSLVGTQDKSLLRLFADACSEQNSDKAMSIVFELKQDRALNAAVKISERAEMLGLVRRINAIREAKFEEQMNSIE</sequence>
<dbReference type="GO" id="GO:0000727">
    <property type="term" value="P:double-strand break repair via break-induced replication"/>
    <property type="evidence" value="ECO:0007669"/>
    <property type="project" value="EnsemblFungi"/>
</dbReference>
<dbReference type="Pfam" id="PF12341">
    <property type="entry name" value="Mcl1_mid"/>
    <property type="match status" value="1"/>
</dbReference>
<feature type="compositionally biased region" description="Polar residues" evidence="5">
    <location>
        <begin position="360"/>
        <end position="372"/>
    </location>
</feature>
<dbReference type="GO" id="GO:0003682">
    <property type="term" value="F:chromatin binding"/>
    <property type="evidence" value="ECO:0007669"/>
    <property type="project" value="EnsemblFungi"/>
</dbReference>
<dbReference type="HOGENOM" id="CLU_004219_2_0_1"/>
<keyword evidence="9" id="KW-1185">Reference proteome</keyword>
<dbReference type="EMBL" id="HE612859">
    <property type="protein sequence ID" value="CCE63049.1"/>
    <property type="molecule type" value="Genomic_DNA"/>
</dbReference>
<dbReference type="Gene3D" id="2.130.10.10">
    <property type="entry name" value="YVTN repeat-like/Quinoprotein amine dehydrogenase"/>
    <property type="match status" value="2"/>
</dbReference>
<dbReference type="PANTHER" id="PTHR19932:SF10">
    <property type="entry name" value="WD REPEAT AND HMG-BOX DNA-BINDING PROTEIN 1"/>
    <property type="match status" value="1"/>
</dbReference>
<keyword evidence="3" id="KW-0677">Repeat</keyword>
<evidence type="ECO:0000256" key="1">
    <source>
        <dbReference type="ARBA" id="ARBA00004123"/>
    </source>
</evidence>
<dbReference type="GO" id="GO:0042802">
    <property type="term" value="F:identical protein binding"/>
    <property type="evidence" value="ECO:0007669"/>
    <property type="project" value="EnsemblFungi"/>
</dbReference>
<dbReference type="AlphaFoldDB" id="G8BT78"/>
<accession>G8BT78</accession>
<dbReference type="SUPFAM" id="SSF50978">
    <property type="entry name" value="WD40 repeat-like"/>
    <property type="match status" value="1"/>
</dbReference>
<dbReference type="GeneID" id="11531007"/>
<feature type="region of interest" description="Disordered" evidence="5">
    <location>
        <begin position="357"/>
        <end position="394"/>
    </location>
</feature>
<dbReference type="GO" id="GO:0034085">
    <property type="term" value="P:establishment of sister chromatid cohesion"/>
    <property type="evidence" value="ECO:0007669"/>
    <property type="project" value="EnsemblFungi"/>
</dbReference>
<evidence type="ECO:0000256" key="4">
    <source>
        <dbReference type="ARBA" id="ARBA00023242"/>
    </source>
</evidence>
<dbReference type="eggNOG" id="KOG1274">
    <property type="taxonomic scope" value="Eukaryota"/>
</dbReference>
<dbReference type="Pfam" id="PF20946">
    <property type="entry name" value="Ctf4_C"/>
    <property type="match status" value="1"/>
</dbReference>
<evidence type="ECO:0000313" key="8">
    <source>
        <dbReference type="EMBL" id="CCE63049.1"/>
    </source>
</evidence>
<reference evidence="8 9" key="1">
    <citation type="journal article" date="2011" name="Proc. Natl. Acad. Sci. U.S.A.">
        <title>Evolutionary erosion of yeast sex chromosomes by mating-type switching accidents.</title>
        <authorList>
            <person name="Gordon J.L."/>
            <person name="Armisen D."/>
            <person name="Proux-Wera E."/>
            <person name="Oheigeartaigh S.S."/>
            <person name="Byrne K.P."/>
            <person name="Wolfe K.H."/>
        </authorList>
    </citation>
    <scope>NUCLEOTIDE SEQUENCE [LARGE SCALE GENOMIC DNA]</scope>
    <source>
        <strain evidence="9">ATCC 24235 / CBS 4417 / NBRC 1672 / NRRL Y-8282 / UCD 70-5</strain>
    </source>
</reference>
<keyword evidence="4" id="KW-0539">Nucleus</keyword>
<dbReference type="InterPro" id="IPR015943">
    <property type="entry name" value="WD40/YVTN_repeat-like_dom_sf"/>
</dbReference>
<evidence type="ECO:0000256" key="2">
    <source>
        <dbReference type="ARBA" id="ARBA00022574"/>
    </source>
</evidence>
<dbReference type="OMA" id="RYAHTNG"/>
<evidence type="ECO:0000313" key="9">
    <source>
        <dbReference type="Proteomes" id="UP000005666"/>
    </source>
</evidence>
<dbReference type="Proteomes" id="UP000005666">
    <property type="component" value="Chromosome 4"/>
</dbReference>
<name>G8BT78_TETPH</name>
<keyword evidence="2" id="KW-0853">WD repeat</keyword>
<organism evidence="8 9">
    <name type="scientific">Tetrapisispora phaffii (strain ATCC 24235 / CBS 4417 / NBRC 1672 / NRRL Y-8282 / UCD 70-5)</name>
    <name type="common">Yeast</name>
    <name type="synonym">Fabospora phaffii</name>
    <dbReference type="NCBI Taxonomy" id="1071381"/>
    <lineage>
        <taxon>Eukaryota</taxon>
        <taxon>Fungi</taxon>
        <taxon>Dikarya</taxon>
        <taxon>Ascomycota</taxon>
        <taxon>Saccharomycotina</taxon>
        <taxon>Saccharomycetes</taxon>
        <taxon>Saccharomycetales</taxon>
        <taxon>Saccharomycetaceae</taxon>
        <taxon>Tetrapisispora</taxon>
    </lineage>
</organism>
<evidence type="ECO:0000256" key="5">
    <source>
        <dbReference type="SAM" id="MobiDB-lite"/>
    </source>
</evidence>
<dbReference type="GO" id="GO:0043596">
    <property type="term" value="C:nuclear replication fork"/>
    <property type="evidence" value="ECO:0007669"/>
    <property type="project" value="EnsemblFungi"/>
</dbReference>
<evidence type="ECO:0000259" key="6">
    <source>
        <dbReference type="Pfam" id="PF12341"/>
    </source>
</evidence>
<dbReference type="KEGG" id="tpf:TPHA_0D04160"/>
<gene>
    <name evidence="8" type="primary">TPHA0D04160</name>
    <name evidence="8" type="ordered locus">TPHA_0D04160</name>
</gene>
<dbReference type="GO" id="GO:0006270">
    <property type="term" value="P:DNA replication initiation"/>
    <property type="evidence" value="ECO:0007669"/>
    <property type="project" value="EnsemblFungi"/>
</dbReference>
<protein>
    <submittedName>
        <fullName evidence="8">Uncharacterized protein</fullName>
    </submittedName>
</protein>
<dbReference type="InterPro" id="IPR022100">
    <property type="entry name" value="WDHD1/CFT4_beta-prop_2nd"/>
</dbReference>
<feature type="domain" description="WDHD1/CFT4 helical bundle" evidence="7">
    <location>
        <begin position="808"/>
        <end position="911"/>
    </location>
</feature>
<dbReference type="GO" id="GO:0000278">
    <property type="term" value="P:mitotic cell cycle"/>
    <property type="evidence" value="ECO:0007669"/>
    <property type="project" value="TreeGrafter"/>
</dbReference>
<dbReference type="STRING" id="1071381.G8BT78"/>
<evidence type="ECO:0000259" key="7">
    <source>
        <dbReference type="Pfam" id="PF20946"/>
    </source>
</evidence>
<dbReference type="RefSeq" id="XP_003685483.1">
    <property type="nucleotide sequence ID" value="XM_003685435.1"/>
</dbReference>
<comment type="subcellular location">
    <subcellularLocation>
        <location evidence="1">Nucleus</location>
    </subcellularLocation>
</comment>
<dbReference type="OrthoDB" id="427368at2759"/>
<dbReference type="PANTHER" id="PTHR19932">
    <property type="entry name" value="WD REPEAT AND HMG-BOX DNA BINDING PROTEIN"/>
    <property type="match status" value="1"/>
</dbReference>
<evidence type="ECO:0000256" key="3">
    <source>
        <dbReference type="ARBA" id="ARBA00022737"/>
    </source>
</evidence>
<dbReference type="InterPro" id="IPR048591">
    <property type="entry name" value="WDHD1/CFT4_hel"/>
</dbReference>
<feature type="domain" description="WDHD1/CFT4 second beta-propeller" evidence="6">
    <location>
        <begin position="464"/>
        <end position="766"/>
    </location>
</feature>
<proteinExistence type="predicted"/>